<proteinExistence type="predicted"/>
<sequence length="98" mass="10452">MALGGGQACVDRRHLDVFLSRAGRDQVVALKHKTEGFAAQPGQFIAVEPGDVFSGEAVFARGRAIEAAKYVHQGRLAGTGGTHNRNEFTGMNRQVNTA</sequence>
<dbReference type="Proteomes" id="UP000325607">
    <property type="component" value="Unassembled WGS sequence"/>
</dbReference>
<accession>A0A5E6UYT8</accession>
<feature type="compositionally biased region" description="Polar residues" evidence="1">
    <location>
        <begin position="87"/>
        <end position="98"/>
    </location>
</feature>
<evidence type="ECO:0000256" key="1">
    <source>
        <dbReference type="SAM" id="MobiDB-lite"/>
    </source>
</evidence>
<evidence type="ECO:0000313" key="3">
    <source>
        <dbReference type="Proteomes" id="UP000325607"/>
    </source>
</evidence>
<organism evidence="2 3">
    <name type="scientific">Pseudomonas fluorescens</name>
    <dbReference type="NCBI Taxonomy" id="294"/>
    <lineage>
        <taxon>Bacteria</taxon>
        <taxon>Pseudomonadati</taxon>
        <taxon>Pseudomonadota</taxon>
        <taxon>Gammaproteobacteria</taxon>
        <taxon>Pseudomonadales</taxon>
        <taxon>Pseudomonadaceae</taxon>
        <taxon>Pseudomonas</taxon>
    </lineage>
</organism>
<feature type="region of interest" description="Disordered" evidence="1">
    <location>
        <begin position="76"/>
        <end position="98"/>
    </location>
</feature>
<evidence type="ECO:0000313" key="2">
    <source>
        <dbReference type="EMBL" id="VVN05656.1"/>
    </source>
</evidence>
<dbReference type="EMBL" id="CABVGX010000029">
    <property type="protein sequence ID" value="VVN05656.1"/>
    <property type="molecule type" value="Genomic_DNA"/>
</dbReference>
<name>A0A5E6UYT8_PSEFL</name>
<reference evidence="2 3" key="1">
    <citation type="submission" date="2019-09" db="EMBL/GenBank/DDBJ databases">
        <authorList>
            <person name="Chandra G."/>
            <person name="Truman W A."/>
        </authorList>
    </citation>
    <scope>NUCLEOTIDE SEQUENCE [LARGE SCALE GENOMIC DNA]</scope>
    <source>
        <strain evidence="2">PS645</strain>
    </source>
</reference>
<gene>
    <name evidence="2" type="ORF">PS645_03522</name>
</gene>
<dbReference type="AlphaFoldDB" id="A0A5E6UYT8"/>
<dbReference type="AntiFam" id="ANF00095">
    <property type="entry name" value="Shadow ORF (opposite ABC transporters)"/>
</dbReference>
<protein>
    <submittedName>
        <fullName evidence="2">Uncharacterized protein</fullName>
    </submittedName>
</protein>